<reference evidence="1" key="1">
    <citation type="journal article" date="2023" name="Science">
        <title>Genome structures resolve the early diversification of teleost fishes.</title>
        <authorList>
            <person name="Parey E."/>
            <person name="Louis A."/>
            <person name="Montfort J."/>
            <person name="Bouchez O."/>
            <person name="Roques C."/>
            <person name="Iampietro C."/>
            <person name="Lluch J."/>
            <person name="Castinel A."/>
            <person name="Donnadieu C."/>
            <person name="Desvignes T."/>
            <person name="Floi Bucao C."/>
            <person name="Jouanno E."/>
            <person name="Wen M."/>
            <person name="Mejri S."/>
            <person name="Dirks R."/>
            <person name="Jansen H."/>
            <person name="Henkel C."/>
            <person name="Chen W.J."/>
            <person name="Zahm M."/>
            <person name="Cabau C."/>
            <person name="Klopp C."/>
            <person name="Thompson A.W."/>
            <person name="Robinson-Rechavi M."/>
            <person name="Braasch I."/>
            <person name="Lecointre G."/>
            <person name="Bobe J."/>
            <person name="Postlethwait J.H."/>
            <person name="Berthelot C."/>
            <person name="Roest Crollius H."/>
            <person name="Guiguen Y."/>
        </authorList>
    </citation>
    <scope>NUCLEOTIDE SEQUENCE</scope>
    <source>
        <strain evidence="1">Concon-B</strain>
    </source>
</reference>
<evidence type="ECO:0000313" key="1">
    <source>
        <dbReference type="EMBL" id="KAJ8274439.1"/>
    </source>
</evidence>
<evidence type="ECO:0000313" key="2">
    <source>
        <dbReference type="Proteomes" id="UP001152803"/>
    </source>
</evidence>
<gene>
    <name evidence="1" type="ORF">COCON_G00090640</name>
</gene>
<dbReference type="EMBL" id="JAFJMO010000006">
    <property type="protein sequence ID" value="KAJ8274439.1"/>
    <property type="molecule type" value="Genomic_DNA"/>
</dbReference>
<name>A0A9Q1DLA5_CONCO</name>
<sequence length="85" mass="8894">MSKDLERLSAAAADSRLGARLFSPVLRRAGSVTVLAAPGGPRDLTTGSLGNCWSRVRSTAAGGSVDDTLAFRTAGGFLQRRIEMD</sequence>
<dbReference type="Proteomes" id="UP001152803">
    <property type="component" value="Unassembled WGS sequence"/>
</dbReference>
<dbReference type="AlphaFoldDB" id="A0A9Q1DLA5"/>
<comment type="caution">
    <text evidence="1">The sequence shown here is derived from an EMBL/GenBank/DDBJ whole genome shotgun (WGS) entry which is preliminary data.</text>
</comment>
<organism evidence="1 2">
    <name type="scientific">Conger conger</name>
    <name type="common">Conger eel</name>
    <name type="synonym">Muraena conger</name>
    <dbReference type="NCBI Taxonomy" id="82655"/>
    <lineage>
        <taxon>Eukaryota</taxon>
        <taxon>Metazoa</taxon>
        <taxon>Chordata</taxon>
        <taxon>Craniata</taxon>
        <taxon>Vertebrata</taxon>
        <taxon>Euteleostomi</taxon>
        <taxon>Actinopterygii</taxon>
        <taxon>Neopterygii</taxon>
        <taxon>Teleostei</taxon>
        <taxon>Anguilliformes</taxon>
        <taxon>Congridae</taxon>
        <taxon>Conger</taxon>
    </lineage>
</organism>
<protein>
    <submittedName>
        <fullName evidence="1">Uncharacterized protein</fullName>
    </submittedName>
</protein>
<accession>A0A9Q1DLA5</accession>
<proteinExistence type="predicted"/>
<keyword evidence="2" id="KW-1185">Reference proteome</keyword>